<accession>E3NRM7</accession>
<proteinExistence type="inferred from homology"/>
<dbReference type="Proteomes" id="UP000008281">
    <property type="component" value="Unassembled WGS sequence"/>
</dbReference>
<evidence type="ECO:0000256" key="1">
    <source>
        <dbReference type="ARBA" id="ARBA00004167"/>
    </source>
</evidence>
<keyword evidence="5" id="KW-0812">Transmembrane</keyword>
<dbReference type="GO" id="GO:0005737">
    <property type="term" value="C:cytoplasm"/>
    <property type="evidence" value="ECO:0007669"/>
    <property type="project" value="TreeGrafter"/>
</dbReference>
<protein>
    <recommendedName>
        <fullName evidence="8">Glycosyltransferase family 92 protein</fullName>
        <ecNumber evidence="8">2.4.1.-</ecNumber>
    </recommendedName>
</protein>
<evidence type="ECO:0000256" key="8">
    <source>
        <dbReference type="RuleBase" id="RU366017"/>
    </source>
</evidence>
<comment type="subcellular location">
    <subcellularLocation>
        <location evidence="1">Membrane</location>
        <topology evidence="1">Single-pass membrane protein</topology>
    </subcellularLocation>
</comment>
<evidence type="ECO:0000256" key="4">
    <source>
        <dbReference type="ARBA" id="ARBA00022679"/>
    </source>
</evidence>
<reference evidence="9" key="1">
    <citation type="submission" date="2007-07" db="EMBL/GenBank/DDBJ databases">
        <title>PCAP assembly of the Caenorhabditis remanei genome.</title>
        <authorList>
            <consortium name="The Caenorhabditis remanei Sequencing Consortium"/>
            <person name="Wilson R.K."/>
        </authorList>
    </citation>
    <scope>NUCLEOTIDE SEQUENCE [LARGE SCALE GENOMIC DNA]</scope>
    <source>
        <strain evidence="9">PB4641</strain>
    </source>
</reference>
<sequence length="445" mass="52685">MTCYRNGAKCVLFMLFMGLAVLNMYSYGKDSHSFNYRTTSMQPEVIVEQRLRNKNQFPVLLLHSIVRLNPGIKYILMLSQMRIFIWNGSKIISHDETIFWNHKFDYCLLSSIRIIFQLQLIHRGVMAPIHEVSVCVGPIYGSESNWLEVAEFIEHYKLIGVRYFYFTVFNMNEYSRKIIDEYLRTGEIELTVIQSEYETIDWQFHLLQINECHQRSKHHSKWVINVDIDERLVILDDKIKSVGSLLSGYNDTVAEVGFAIRRIQKTEKLPEKYESDEQVGCKKTSLRNDVTTIVYLFQKDEKQLIFYNYLEKKIVFEMEFLKYSVSSPVTWGAYKTIYRPEKVQVSEDNSNRINNQHYRTSEKNILGSGWLTDPNYKNFTIVPEETKFAEKLKENVLKKIKYVYDQRVLYCEEIAEIPYEEYKEFGHDIFNCTFRNETGSNKSVD</sequence>
<name>E3NRM7_CAERE</name>
<evidence type="ECO:0000256" key="2">
    <source>
        <dbReference type="ARBA" id="ARBA00007647"/>
    </source>
</evidence>
<evidence type="ECO:0000256" key="6">
    <source>
        <dbReference type="ARBA" id="ARBA00022989"/>
    </source>
</evidence>
<evidence type="ECO:0000313" key="10">
    <source>
        <dbReference type="Proteomes" id="UP000008281"/>
    </source>
</evidence>
<dbReference type="PANTHER" id="PTHR21461">
    <property type="entry name" value="GLYCOSYLTRANSFERASE FAMILY 92 PROTEIN"/>
    <property type="match status" value="1"/>
</dbReference>
<keyword evidence="10" id="KW-1185">Reference proteome</keyword>
<dbReference type="PANTHER" id="PTHR21461:SF9">
    <property type="entry name" value="GLYCOSYLTRANSFERASE FAMILY 92 PROTEIN"/>
    <property type="match status" value="1"/>
</dbReference>
<evidence type="ECO:0000256" key="5">
    <source>
        <dbReference type="ARBA" id="ARBA00022692"/>
    </source>
</evidence>
<dbReference type="GO" id="GO:0016757">
    <property type="term" value="F:glycosyltransferase activity"/>
    <property type="evidence" value="ECO:0007669"/>
    <property type="project" value="UniProtKB-UniRule"/>
</dbReference>
<keyword evidence="4 8" id="KW-0808">Transferase</keyword>
<evidence type="ECO:0000256" key="3">
    <source>
        <dbReference type="ARBA" id="ARBA00022676"/>
    </source>
</evidence>
<keyword evidence="3 8" id="KW-0328">Glycosyltransferase</keyword>
<dbReference type="OrthoDB" id="2526284at2759"/>
<gene>
    <name evidence="9" type="ORF">CRE_16543</name>
</gene>
<keyword evidence="6" id="KW-1133">Transmembrane helix</keyword>
<dbReference type="InParanoid" id="E3NRM7"/>
<dbReference type="eggNOG" id="KOG4735">
    <property type="taxonomic scope" value="Eukaryota"/>
</dbReference>
<comment type="similarity">
    <text evidence="2 8">Belongs to the glycosyltransferase 92 family.</text>
</comment>
<evidence type="ECO:0000256" key="7">
    <source>
        <dbReference type="ARBA" id="ARBA00023136"/>
    </source>
</evidence>
<dbReference type="InterPro" id="IPR008166">
    <property type="entry name" value="Glyco_transf_92"/>
</dbReference>
<dbReference type="AlphaFoldDB" id="E3NRM7"/>
<dbReference type="EMBL" id="DS269750">
    <property type="protein sequence ID" value="EFO88202.1"/>
    <property type="molecule type" value="Genomic_DNA"/>
</dbReference>
<keyword evidence="7" id="KW-0472">Membrane</keyword>
<dbReference type="HOGENOM" id="CLU_008031_3_0_1"/>
<evidence type="ECO:0000313" key="9">
    <source>
        <dbReference type="EMBL" id="EFO88202.1"/>
    </source>
</evidence>
<dbReference type="EC" id="2.4.1.-" evidence="8"/>
<organism evidence="10">
    <name type="scientific">Caenorhabditis remanei</name>
    <name type="common">Caenorhabditis vulgaris</name>
    <dbReference type="NCBI Taxonomy" id="31234"/>
    <lineage>
        <taxon>Eukaryota</taxon>
        <taxon>Metazoa</taxon>
        <taxon>Ecdysozoa</taxon>
        <taxon>Nematoda</taxon>
        <taxon>Chromadorea</taxon>
        <taxon>Rhabditida</taxon>
        <taxon>Rhabditina</taxon>
        <taxon>Rhabditomorpha</taxon>
        <taxon>Rhabditoidea</taxon>
        <taxon>Rhabditidae</taxon>
        <taxon>Peloderinae</taxon>
        <taxon>Caenorhabditis</taxon>
    </lineage>
</organism>
<dbReference type="GO" id="GO:0016020">
    <property type="term" value="C:membrane"/>
    <property type="evidence" value="ECO:0007669"/>
    <property type="project" value="UniProtKB-SubCell"/>
</dbReference>
<dbReference type="Pfam" id="PF01697">
    <property type="entry name" value="Glyco_transf_92"/>
    <property type="match status" value="1"/>
</dbReference>